<dbReference type="eggNOG" id="COG4474">
    <property type="taxonomic scope" value="Bacteria"/>
</dbReference>
<dbReference type="Pfam" id="PF06908">
    <property type="entry name" value="YpsA"/>
    <property type="match status" value="1"/>
</dbReference>
<sequence length="182" mass="20968">MNRVWITGFRSFELGIMGSHDPKKQVIDFALKKVLEDSLGDSDDWLITGGQLGIEQWAIEAALQLEDQDEKIKVALMTPFTTFGEQWNEANQAKLAELKGLVDFTAAVNQGGYRDASQLKKYQRFMLEHTDEAIIFFDESATESKVRFDYQAAKQFAQDHDYSVRLIDFDRLQDWANELEFK</sequence>
<evidence type="ECO:0000313" key="1">
    <source>
        <dbReference type="EMBL" id="GAK31095.1"/>
    </source>
</evidence>
<dbReference type="Proteomes" id="UP000030643">
    <property type="component" value="Unassembled WGS sequence"/>
</dbReference>
<reference evidence="2" key="1">
    <citation type="journal article" date="2014" name="Genome Announc.">
        <title>Draft genome sequence of Weissella oryzae SG25T, isolated from fermented rice grains.</title>
        <authorList>
            <person name="Tanizawa Y."/>
            <person name="Fujisawa T."/>
            <person name="Mochizuki T."/>
            <person name="Kaminuma E."/>
            <person name="Suzuki Y."/>
            <person name="Nakamura Y."/>
            <person name="Tohno M."/>
        </authorList>
    </citation>
    <scope>NUCLEOTIDE SEQUENCE [LARGE SCALE GENOMIC DNA]</scope>
    <source>
        <strain evidence="2">DSM 25784 / JCM 18191 / LMG 30913 / SG25</strain>
    </source>
</reference>
<dbReference type="EMBL" id="DF820490">
    <property type="protein sequence ID" value="GAK31095.1"/>
    <property type="molecule type" value="Genomic_DNA"/>
</dbReference>
<name>A0A069CTF1_WEIOS</name>
<dbReference type="AlphaFoldDB" id="A0A069CTF1"/>
<evidence type="ECO:0000313" key="2">
    <source>
        <dbReference type="Proteomes" id="UP000030643"/>
    </source>
</evidence>
<keyword evidence="2" id="KW-1185">Reference proteome</keyword>
<accession>A0A069CTF1</accession>
<dbReference type="NCBIfam" id="NF010181">
    <property type="entry name" value="PRK13660.1"/>
    <property type="match status" value="1"/>
</dbReference>
<dbReference type="Gene3D" id="3.40.50.450">
    <property type="match status" value="1"/>
</dbReference>
<organism evidence="1 2">
    <name type="scientific">Weissella oryzae (strain DSM 25784 / JCM 18191 / LMG 30913 / SG25)</name>
    <dbReference type="NCBI Taxonomy" id="1329250"/>
    <lineage>
        <taxon>Bacteria</taxon>
        <taxon>Bacillati</taxon>
        <taxon>Bacillota</taxon>
        <taxon>Bacilli</taxon>
        <taxon>Lactobacillales</taxon>
        <taxon>Lactobacillaceae</taxon>
        <taxon>Weissella</taxon>
    </lineage>
</organism>
<gene>
    <name evidence="1" type="ORF">WOSG25_070720</name>
</gene>
<proteinExistence type="predicted"/>
<dbReference type="RefSeq" id="WP_027699127.1">
    <property type="nucleotide sequence ID" value="NZ_DF820490.1"/>
</dbReference>
<dbReference type="InterPro" id="IPR010697">
    <property type="entry name" value="YspA"/>
</dbReference>
<dbReference type="PANTHER" id="PTHR38440:SF1">
    <property type="entry name" value="UPF0398 PROTEIN SPR0331"/>
    <property type="match status" value="1"/>
</dbReference>
<dbReference type="PANTHER" id="PTHR38440">
    <property type="entry name" value="UPF0398 PROTEIN YPSA"/>
    <property type="match status" value="1"/>
</dbReference>
<dbReference type="STRING" id="1329250.WOSG25_070720"/>
<dbReference type="OrthoDB" id="2301957at2"/>
<protein>
    <submittedName>
        <fullName evidence="1">Uncharacterized protein</fullName>
    </submittedName>
</protein>
<dbReference type="PIRSF" id="PIRSF021290">
    <property type="entry name" value="DUF1273"/>
    <property type="match status" value="1"/>
</dbReference>
<dbReference type="SUPFAM" id="SSF102405">
    <property type="entry name" value="MCP/YpsA-like"/>
    <property type="match status" value="1"/>
</dbReference>